<sequence>MIVDAYVLPAPGEVPESRGRGVGVVFWERPHRARGRTAGVAGSRLAVYAPEDLSPGELAELRAALLAALGDAFAPAWRGDSRVMVVVWWLLGVAAAALLALRALEFGPAYSWLALLAVMATLPSIGRAASPTVARQTGLAGTLARRMGELEASMGEDPRARERVTALWQLARRQRGSAGEQLAALESHCREQAWPAAARVYAERRTGAVRPRGTLDRLLRRPARPASGAPPYAILDMRAWL</sequence>
<name>A0A6J4I6I7_9CHLR</name>
<accession>A0A6J4I6I7</accession>
<gene>
    <name evidence="2" type="ORF">AVDCRST_MAG77-1685</name>
</gene>
<dbReference type="AlphaFoldDB" id="A0A6J4I6I7"/>
<proteinExistence type="predicted"/>
<protein>
    <submittedName>
        <fullName evidence="2">Uncharacterized protein</fullName>
    </submittedName>
</protein>
<dbReference type="EMBL" id="CADCTC010000106">
    <property type="protein sequence ID" value="CAA9244003.1"/>
    <property type="molecule type" value="Genomic_DNA"/>
</dbReference>
<feature type="transmembrane region" description="Helical" evidence="1">
    <location>
        <begin position="83"/>
        <end position="103"/>
    </location>
</feature>
<keyword evidence="1" id="KW-0812">Transmembrane</keyword>
<keyword evidence="1" id="KW-0472">Membrane</keyword>
<evidence type="ECO:0000256" key="1">
    <source>
        <dbReference type="SAM" id="Phobius"/>
    </source>
</evidence>
<keyword evidence="1" id="KW-1133">Transmembrane helix</keyword>
<organism evidence="2">
    <name type="scientific">uncultured Chloroflexota bacterium</name>
    <dbReference type="NCBI Taxonomy" id="166587"/>
    <lineage>
        <taxon>Bacteria</taxon>
        <taxon>Bacillati</taxon>
        <taxon>Chloroflexota</taxon>
        <taxon>environmental samples</taxon>
    </lineage>
</organism>
<feature type="transmembrane region" description="Helical" evidence="1">
    <location>
        <begin position="109"/>
        <end position="126"/>
    </location>
</feature>
<evidence type="ECO:0000313" key="2">
    <source>
        <dbReference type="EMBL" id="CAA9244003.1"/>
    </source>
</evidence>
<reference evidence="2" key="1">
    <citation type="submission" date="2020-02" db="EMBL/GenBank/DDBJ databases">
        <authorList>
            <person name="Meier V. D."/>
        </authorList>
    </citation>
    <scope>NUCLEOTIDE SEQUENCE</scope>
    <source>
        <strain evidence="2">AVDCRST_MAG77</strain>
    </source>
</reference>